<dbReference type="Gene3D" id="1.10.10.10">
    <property type="entry name" value="Winged helix-like DNA-binding domain superfamily/Winged helix DNA-binding domain"/>
    <property type="match status" value="1"/>
</dbReference>
<dbReference type="Pfam" id="PF00480">
    <property type="entry name" value="ROK"/>
    <property type="match status" value="1"/>
</dbReference>
<keyword evidence="3" id="KW-0859">Xylose metabolism</keyword>
<dbReference type="PANTHER" id="PTHR18964:SF149">
    <property type="entry name" value="BIFUNCTIONAL UDP-N-ACETYLGLUCOSAMINE 2-EPIMERASE_N-ACETYLMANNOSAMINE KINASE"/>
    <property type="match status" value="1"/>
</dbReference>
<gene>
    <name evidence="4" type="ORF">FC70_GL000897</name>
</gene>
<dbReference type="InterPro" id="IPR036390">
    <property type="entry name" value="WH_DNA-bd_sf"/>
</dbReference>
<evidence type="ECO:0000256" key="1">
    <source>
        <dbReference type="ARBA" id="ARBA00002486"/>
    </source>
</evidence>
<dbReference type="InterPro" id="IPR049874">
    <property type="entry name" value="ROK_cs"/>
</dbReference>
<keyword evidence="5" id="KW-1185">Reference proteome</keyword>
<dbReference type="Proteomes" id="UP000051697">
    <property type="component" value="Unassembled WGS sequence"/>
</dbReference>
<comment type="caution">
    <text evidence="4">The sequence shown here is derived from an EMBL/GenBank/DDBJ whole genome shotgun (WGS) entry which is preliminary data.</text>
</comment>
<protein>
    <submittedName>
        <fullName evidence="4">ROK family protein</fullName>
    </submittedName>
</protein>
<dbReference type="OrthoDB" id="9796533at2"/>
<dbReference type="PROSITE" id="PS01125">
    <property type="entry name" value="ROK"/>
    <property type="match status" value="1"/>
</dbReference>
<dbReference type="KEGG" id="lol:LACOL_0400"/>
<organism evidence="4 5">
    <name type="scientific">Paucilactobacillus oligofermentans DSM 15707 = LMG 22743</name>
    <dbReference type="NCBI Taxonomy" id="1423778"/>
    <lineage>
        <taxon>Bacteria</taxon>
        <taxon>Bacillati</taxon>
        <taxon>Bacillota</taxon>
        <taxon>Bacilli</taxon>
        <taxon>Lactobacillales</taxon>
        <taxon>Lactobacillaceae</taxon>
        <taxon>Paucilactobacillus</taxon>
    </lineage>
</organism>
<dbReference type="STRING" id="1423778.FC70_GL000897"/>
<dbReference type="PATRIC" id="fig|1423778.4.peg.930"/>
<dbReference type="SUPFAM" id="SSF53067">
    <property type="entry name" value="Actin-like ATPase domain"/>
    <property type="match status" value="1"/>
</dbReference>
<comment type="function">
    <text evidence="1">Transcriptional repressor of xylose-utilizing enzymes.</text>
</comment>
<evidence type="ECO:0000313" key="5">
    <source>
        <dbReference type="Proteomes" id="UP000051697"/>
    </source>
</evidence>
<keyword evidence="3" id="KW-0119">Carbohydrate metabolism</keyword>
<proteinExistence type="inferred from homology"/>
<sequence length="391" mass="44023">MTLRKEEIRSNNEKSVLQQIFIDEPISRIQISRNLGLNKSTVSAIYNDLKEKKLVVETGQGDSSEVGGRKPVMIKVNKDYGYTINFDLGFNHLDIMANYIEGTPFFYDRIYTVGKDIYEIVEMFKDEVRRLNATRVGLMGISVAIHGIVLNTKIQSSPFIDMQDVDLYQVLKDEFNVPVVLENEANLVAMAQRDFSKLSDKRLHNIVVFSIHKGIGAGIIIDHEIYRGEYGEAGEVGRSVYLTDFSDPTNLIKIEDFASQDAIIETIRDSLSQPSLDFAGMAKLYYKQNEQVVKAVDDFCSYLTLIIYNTAMELNPESIYISSDLVENIPELIPVLNAKYKVMSGNNLIEIFDMPGARYSSLLGGCSAITHKALAMDGMDLKFNSDLEKIL</sequence>
<evidence type="ECO:0000256" key="3">
    <source>
        <dbReference type="ARBA" id="ARBA00022629"/>
    </source>
</evidence>
<reference evidence="4 5" key="1">
    <citation type="journal article" date="2015" name="Genome Announc.">
        <title>Expanding the biotechnology potential of lactobacilli through comparative genomics of 213 strains and associated genera.</title>
        <authorList>
            <person name="Sun Z."/>
            <person name="Harris H.M."/>
            <person name="McCann A."/>
            <person name="Guo C."/>
            <person name="Argimon S."/>
            <person name="Zhang W."/>
            <person name="Yang X."/>
            <person name="Jeffery I.B."/>
            <person name="Cooney J.C."/>
            <person name="Kagawa T.F."/>
            <person name="Liu W."/>
            <person name="Song Y."/>
            <person name="Salvetti E."/>
            <person name="Wrobel A."/>
            <person name="Rasinkangas P."/>
            <person name="Parkhill J."/>
            <person name="Rea M.C."/>
            <person name="O'Sullivan O."/>
            <person name="Ritari J."/>
            <person name="Douillard F.P."/>
            <person name="Paul Ross R."/>
            <person name="Yang R."/>
            <person name="Briner A.E."/>
            <person name="Felis G.E."/>
            <person name="de Vos W.M."/>
            <person name="Barrangou R."/>
            <person name="Klaenhammer T.R."/>
            <person name="Caufield P.W."/>
            <person name="Cui Y."/>
            <person name="Zhang H."/>
            <person name="O'Toole P.W."/>
        </authorList>
    </citation>
    <scope>NUCLEOTIDE SEQUENCE [LARGE SCALE GENOMIC DNA]</scope>
    <source>
        <strain evidence="4 5">DSM 15707</strain>
    </source>
</reference>
<dbReference type="SUPFAM" id="SSF46785">
    <property type="entry name" value="Winged helix' DNA-binding domain"/>
    <property type="match status" value="1"/>
</dbReference>
<dbReference type="GO" id="GO:0042732">
    <property type="term" value="P:D-xylose metabolic process"/>
    <property type="evidence" value="ECO:0007669"/>
    <property type="project" value="UniProtKB-KW"/>
</dbReference>
<dbReference type="EMBL" id="AZFE01000031">
    <property type="protein sequence ID" value="KRL55301.1"/>
    <property type="molecule type" value="Genomic_DNA"/>
</dbReference>
<dbReference type="Gene3D" id="3.30.420.40">
    <property type="match status" value="2"/>
</dbReference>
<evidence type="ECO:0000256" key="2">
    <source>
        <dbReference type="ARBA" id="ARBA00006479"/>
    </source>
</evidence>
<dbReference type="RefSeq" id="WP_057889853.1">
    <property type="nucleotide sequence ID" value="NZ_AZFE01000031.1"/>
</dbReference>
<dbReference type="AlphaFoldDB" id="A0A0R1RMH5"/>
<dbReference type="InterPro" id="IPR036388">
    <property type="entry name" value="WH-like_DNA-bd_sf"/>
</dbReference>
<accession>A0A0R1RMH5</accession>
<dbReference type="PANTHER" id="PTHR18964">
    <property type="entry name" value="ROK (REPRESSOR, ORF, KINASE) FAMILY"/>
    <property type="match status" value="1"/>
</dbReference>
<comment type="similarity">
    <text evidence="2">Belongs to the ROK (NagC/XylR) family.</text>
</comment>
<evidence type="ECO:0000313" key="4">
    <source>
        <dbReference type="EMBL" id="KRL55301.1"/>
    </source>
</evidence>
<dbReference type="InterPro" id="IPR000600">
    <property type="entry name" value="ROK"/>
</dbReference>
<dbReference type="InterPro" id="IPR043129">
    <property type="entry name" value="ATPase_NBD"/>
</dbReference>
<name>A0A0R1RMH5_9LACO</name>